<feature type="transmembrane region" description="Helical" evidence="5">
    <location>
        <begin position="10"/>
        <end position="27"/>
    </location>
</feature>
<comment type="caution">
    <text evidence="7">The sequence shown here is derived from an EMBL/GenBank/DDBJ whole genome shotgun (WGS) entry which is preliminary data.</text>
</comment>
<feature type="transmembrane region" description="Helical" evidence="5">
    <location>
        <begin position="63"/>
        <end position="93"/>
    </location>
</feature>
<accession>A0ABV9JH21</accession>
<keyword evidence="2 7" id="KW-0418">Kinase</keyword>
<feature type="transmembrane region" description="Helical" evidence="5">
    <location>
        <begin position="33"/>
        <end position="51"/>
    </location>
</feature>
<dbReference type="SUPFAM" id="SSF55874">
    <property type="entry name" value="ATPase domain of HSP90 chaperone/DNA topoisomerase II/histidine kinase"/>
    <property type="match status" value="1"/>
</dbReference>
<dbReference type="Pfam" id="PF07730">
    <property type="entry name" value="HisKA_3"/>
    <property type="match status" value="1"/>
</dbReference>
<evidence type="ECO:0000256" key="3">
    <source>
        <dbReference type="ARBA" id="ARBA00023012"/>
    </source>
</evidence>
<evidence type="ECO:0000256" key="5">
    <source>
        <dbReference type="SAM" id="Phobius"/>
    </source>
</evidence>
<dbReference type="InterPro" id="IPR011712">
    <property type="entry name" value="Sig_transdc_His_kin_sub3_dim/P"/>
</dbReference>
<evidence type="ECO:0000256" key="4">
    <source>
        <dbReference type="SAM" id="Coils"/>
    </source>
</evidence>
<dbReference type="InterPro" id="IPR050482">
    <property type="entry name" value="Sensor_HK_TwoCompSys"/>
</dbReference>
<feature type="coiled-coil region" evidence="4">
    <location>
        <begin position="192"/>
        <end position="222"/>
    </location>
</feature>
<dbReference type="GO" id="GO:0016301">
    <property type="term" value="F:kinase activity"/>
    <property type="evidence" value="ECO:0007669"/>
    <property type="project" value="UniProtKB-KW"/>
</dbReference>
<evidence type="ECO:0000256" key="2">
    <source>
        <dbReference type="ARBA" id="ARBA00022777"/>
    </source>
</evidence>
<sequence length="352" mass="40126">MSHKEQRLKWVYLVNLVFYLVPVWFRPYSLAEIGWQLLALLAFLACYFYAYSADWRRTMQGALGIVLVASLITPVTFGSISLFAFAAFFFGFVLSLRRFLLSTLLLGSWIALLGWWLFPQVWEFSLYGNLLVLGIGTMGQVEQWRQKVQRQQQQSSAEISQLATQLERERIARDLHDVLGHSLSSVILKANLAVQLLKHQQLQQALDELEQLRLIARESLSQVRHTVAGYRHKGWDSTVQPLLDLLRQAGFAVELDGHWQGLTEQEEQCLVPVLTELVTNLIRHSQGRQVWLRLQQNDSQRLLQLKDDGVCSVIEAGAGLQGIAERLNLLGGQLSWQTNPTCFDLTIPRTKA</sequence>
<keyword evidence="1" id="KW-0808">Transferase</keyword>
<dbReference type="EMBL" id="JBHSGB010000002">
    <property type="protein sequence ID" value="MFC4653802.1"/>
    <property type="molecule type" value="Genomic_DNA"/>
</dbReference>
<keyword evidence="8" id="KW-1185">Reference proteome</keyword>
<dbReference type="InterPro" id="IPR036890">
    <property type="entry name" value="HATPase_C_sf"/>
</dbReference>
<evidence type="ECO:0000259" key="6">
    <source>
        <dbReference type="Pfam" id="PF07730"/>
    </source>
</evidence>
<dbReference type="Gene3D" id="3.30.565.10">
    <property type="entry name" value="Histidine kinase-like ATPase, C-terminal domain"/>
    <property type="match status" value="1"/>
</dbReference>
<evidence type="ECO:0000313" key="7">
    <source>
        <dbReference type="EMBL" id="MFC4653802.1"/>
    </source>
</evidence>
<gene>
    <name evidence="7" type="ORF">ACFO3I_02065</name>
</gene>
<keyword evidence="4" id="KW-0175">Coiled coil</keyword>
<keyword evidence="5" id="KW-0812">Transmembrane</keyword>
<evidence type="ECO:0000313" key="8">
    <source>
        <dbReference type="Proteomes" id="UP001595962"/>
    </source>
</evidence>
<dbReference type="PANTHER" id="PTHR24421">
    <property type="entry name" value="NITRATE/NITRITE SENSOR PROTEIN NARX-RELATED"/>
    <property type="match status" value="1"/>
</dbReference>
<dbReference type="Proteomes" id="UP001595962">
    <property type="component" value="Unassembled WGS sequence"/>
</dbReference>
<keyword evidence="3" id="KW-0902">Two-component regulatory system</keyword>
<feature type="transmembrane region" description="Helical" evidence="5">
    <location>
        <begin position="99"/>
        <end position="118"/>
    </location>
</feature>
<evidence type="ECO:0000256" key="1">
    <source>
        <dbReference type="ARBA" id="ARBA00022679"/>
    </source>
</evidence>
<keyword evidence="5" id="KW-1133">Transmembrane helix</keyword>
<name>A0ABV9JH21_9GAMM</name>
<feature type="domain" description="Signal transduction histidine kinase subgroup 3 dimerisation and phosphoacceptor" evidence="6">
    <location>
        <begin position="167"/>
        <end position="233"/>
    </location>
</feature>
<proteinExistence type="predicted"/>
<keyword evidence="5" id="KW-0472">Membrane</keyword>
<dbReference type="RefSeq" id="WP_377331355.1">
    <property type="nucleotide sequence ID" value="NZ_JBHSGB010000002.1"/>
</dbReference>
<dbReference type="PANTHER" id="PTHR24421:SF63">
    <property type="entry name" value="SENSOR HISTIDINE KINASE DESK"/>
    <property type="match status" value="1"/>
</dbReference>
<dbReference type="Gene3D" id="1.20.5.1930">
    <property type="match status" value="1"/>
</dbReference>
<organism evidence="7 8">
    <name type="scientific">Rheinheimera marina</name>
    <dbReference type="NCBI Taxonomy" id="1774958"/>
    <lineage>
        <taxon>Bacteria</taxon>
        <taxon>Pseudomonadati</taxon>
        <taxon>Pseudomonadota</taxon>
        <taxon>Gammaproteobacteria</taxon>
        <taxon>Chromatiales</taxon>
        <taxon>Chromatiaceae</taxon>
        <taxon>Rheinheimera</taxon>
    </lineage>
</organism>
<reference evidence="8" key="1">
    <citation type="journal article" date="2019" name="Int. J. Syst. Evol. Microbiol.">
        <title>The Global Catalogue of Microorganisms (GCM) 10K type strain sequencing project: providing services to taxonomists for standard genome sequencing and annotation.</title>
        <authorList>
            <consortium name="The Broad Institute Genomics Platform"/>
            <consortium name="The Broad Institute Genome Sequencing Center for Infectious Disease"/>
            <person name="Wu L."/>
            <person name="Ma J."/>
        </authorList>
    </citation>
    <scope>NUCLEOTIDE SEQUENCE [LARGE SCALE GENOMIC DNA]</scope>
    <source>
        <strain evidence="8">DT28</strain>
    </source>
</reference>
<protein>
    <submittedName>
        <fullName evidence="7">Sensor histidine kinase</fullName>
    </submittedName>
</protein>